<comment type="caution">
    <text evidence="2">The sequence shown here is derived from an EMBL/GenBank/DDBJ whole genome shotgun (WGS) entry which is preliminary data.</text>
</comment>
<accession>A0A9W6XLJ1</accession>
<feature type="compositionally biased region" description="Acidic residues" evidence="1">
    <location>
        <begin position="1"/>
        <end position="21"/>
    </location>
</feature>
<feature type="region of interest" description="Disordered" evidence="1">
    <location>
        <begin position="1"/>
        <end position="53"/>
    </location>
</feature>
<evidence type="ECO:0000313" key="2">
    <source>
        <dbReference type="EMBL" id="GMF40928.1"/>
    </source>
</evidence>
<feature type="region of interest" description="Disordered" evidence="1">
    <location>
        <begin position="144"/>
        <end position="193"/>
    </location>
</feature>
<evidence type="ECO:0000313" key="3">
    <source>
        <dbReference type="Proteomes" id="UP001165121"/>
    </source>
</evidence>
<organism evidence="2 3">
    <name type="scientific">Phytophthora fragariaefolia</name>
    <dbReference type="NCBI Taxonomy" id="1490495"/>
    <lineage>
        <taxon>Eukaryota</taxon>
        <taxon>Sar</taxon>
        <taxon>Stramenopiles</taxon>
        <taxon>Oomycota</taxon>
        <taxon>Peronosporomycetes</taxon>
        <taxon>Peronosporales</taxon>
        <taxon>Peronosporaceae</taxon>
        <taxon>Phytophthora</taxon>
    </lineage>
</organism>
<protein>
    <submittedName>
        <fullName evidence="2">Unnamed protein product</fullName>
    </submittedName>
</protein>
<name>A0A9W6XLJ1_9STRA</name>
<dbReference type="Proteomes" id="UP001165121">
    <property type="component" value="Unassembled WGS sequence"/>
</dbReference>
<evidence type="ECO:0000256" key="1">
    <source>
        <dbReference type="SAM" id="MobiDB-lite"/>
    </source>
</evidence>
<feature type="region of interest" description="Disordered" evidence="1">
    <location>
        <begin position="70"/>
        <end position="91"/>
    </location>
</feature>
<sequence>MALNPTEDDDGGGPETNDDEQLSPRASELDGTLPTHNVQADEHDEAAAVPDGGPRLELALSDAELDMLLSTLPASEEPEGGNSADAKESKSEMQWVLAFLTDPDAIASVDAEAKNLMSSPEKHEDDNYQIFLLDLQDANLMAPAPITTAERHSLQQRTADTAPGNGTGGSDEDSSGDESEDEWERTRQALKTR</sequence>
<dbReference type="AlphaFoldDB" id="A0A9W6XLJ1"/>
<dbReference type="EMBL" id="BSXT01001292">
    <property type="protein sequence ID" value="GMF40928.1"/>
    <property type="molecule type" value="Genomic_DNA"/>
</dbReference>
<gene>
    <name evidence="2" type="ORF">Pfra01_001274400</name>
</gene>
<dbReference type="OrthoDB" id="168051at2759"/>
<proteinExistence type="predicted"/>
<feature type="compositionally biased region" description="Acidic residues" evidence="1">
    <location>
        <begin position="170"/>
        <end position="183"/>
    </location>
</feature>
<reference evidence="2" key="1">
    <citation type="submission" date="2023-04" db="EMBL/GenBank/DDBJ databases">
        <title>Phytophthora fragariaefolia NBRC 109709.</title>
        <authorList>
            <person name="Ichikawa N."/>
            <person name="Sato H."/>
            <person name="Tonouchi N."/>
        </authorList>
    </citation>
    <scope>NUCLEOTIDE SEQUENCE</scope>
    <source>
        <strain evidence="2">NBRC 109709</strain>
    </source>
</reference>
<keyword evidence="3" id="KW-1185">Reference proteome</keyword>